<protein>
    <recommendedName>
        <fullName evidence="3">Kinesin light chain</fullName>
    </recommendedName>
</protein>
<dbReference type="Proteomes" id="UP000660729">
    <property type="component" value="Unassembled WGS sequence"/>
</dbReference>
<accession>A0A8H6VPU0</accession>
<comment type="caution">
    <text evidence="1">The sequence shown here is derived from an EMBL/GenBank/DDBJ whole genome shotgun (WGS) entry which is preliminary data.</text>
</comment>
<evidence type="ECO:0008006" key="3">
    <source>
        <dbReference type="Google" id="ProtNLM"/>
    </source>
</evidence>
<dbReference type="AlphaFoldDB" id="A0A8H6VPU0"/>
<dbReference type="EMBL" id="JABCIY010000031">
    <property type="protein sequence ID" value="KAF7196094.1"/>
    <property type="molecule type" value="Genomic_DNA"/>
</dbReference>
<dbReference type="Gene3D" id="1.25.40.10">
    <property type="entry name" value="Tetratricopeptide repeat domain"/>
    <property type="match status" value="1"/>
</dbReference>
<dbReference type="OrthoDB" id="5986190at2759"/>
<reference evidence="1" key="1">
    <citation type="submission" date="2020-04" db="EMBL/GenBank/DDBJ databases">
        <title>Draft genome resource of the tomato pathogen Pseudocercospora fuligena.</title>
        <authorList>
            <person name="Zaccaron A."/>
        </authorList>
    </citation>
    <scope>NUCLEOTIDE SEQUENCE</scope>
    <source>
        <strain evidence="1">PF001</strain>
    </source>
</reference>
<sequence length="123" mass="14670">MESLAKRIWRPDRYSGYEELLERYAEVVKLRTELLEKSQQIFGDDHSKTLDRMYDLAKLLHEKDRKRAIELMNECASSAKQTLGDDHPRTLRCYEWLQDWESLHKGKEMQNHVSSGLQNKKDM</sequence>
<name>A0A8H6VPU0_9PEZI</name>
<evidence type="ECO:0000313" key="1">
    <source>
        <dbReference type="EMBL" id="KAF7196094.1"/>
    </source>
</evidence>
<dbReference type="InterPro" id="IPR011990">
    <property type="entry name" value="TPR-like_helical_dom_sf"/>
</dbReference>
<proteinExistence type="predicted"/>
<gene>
    <name evidence="1" type="ORF">HII31_02495</name>
</gene>
<evidence type="ECO:0000313" key="2">
    <source>
        <dbReference type="Proteomes" id="UP000660729"/>
    </source>
</evidence>
<keyword evidence="2" id="KW-1185">Reference proteome</keyword>
<organism evidence="1 2">
    <name type="scientific">Pseudocercospora fuligena</name>
    <dbReference type="NCBI Taxonomy" id="685502"/>
    <lineage>
        <taxon>Eukaryota</taxon>
        <taxon>Fungi</taxon>
        <taxon>Dikarya</taxon>
        <taxon>Ascomycota</taxon>
        <taxon>Pezizomycotina</taxon>
        <taxon>Dothideomycetes</taxon>
        <taxon>Dothideomycetidae</taxon>
        <taxon>Mycosphaerellales</taxon>
        <taxon>Mycosphaerellaceae</taxon>
        <taxon>Pseudocercospora</taxon>
    </lineage>
</organism>